<gene>
    <name evidence="1" type="ORF">GCM10007049_34210</name>
</gene>
<name>A0A918UVA3_9BACT</name>
<protein>
    <submittedName>
        <fullName evidence="1">Uncharacterized protein</fullName>
    </submittedName>
</protein>
<dbReference type="AlphaFoldDB" id="A0A918UVA3"/>
<reference evidence="1" key="2">
    <citation type="submission" date="2020-09" db="EMBL/GenBank/DDBJ databases">
        <authorList>
            <person name="Sun Q."/>
            <person name="Kim S."/>
        </authorList>
    </citation>
    <scope>NUCLEOTIDE SEQUENCE</scope>
    <source>
        <strain evidence="1">KCTC 12368</strain>
    </source>
</reference>
<keyword evidence="2" id="KW-1185">Reference proteome</keyword>
<evidence type="ECO:0000313" key="2">
    <source>
        <dbReference type="Proteomes" id="UP000619457"/>
    </source>
</evidence>
<evidence type="ECO:0000313" key="1">
    <source>
        <dbReference type="EMBL" id="GGZ38087.1"/>
    </source>
</evidence>
<dbReference type="RefSeq" id="WP_018475697.1">
    <property type="nucleotide sequence ID" value="NZ_BMWX01000007.1"/>
</dbReference>
<reference evidence="1" key="1">
    <citation type="journal article" date="2014" name="Int. J. Syst. Evol. Microbiol.">
        <title>Complete genome sequence of Corynebacterium casei LMG S-19264T (=DSM 44701T), isolated from a smear-ripened cheese.</title>
        <authorList>
            <consortium name="US DOE Joint Genome Institute (JGI-PGF)"/>
            <person name="Walter F."/>
            <person name="Albersmeier A."/>
            <person name="Kalinowski J."/>
            <person name="Ruckert C."/>
        </authorList>
    </citation>
    <scope>NUCLEOTIDE SEQUENCE</scope>
    <source>
        <strain evidence="1">KCTC 12368</strain>
    </source>
</reference>
<proteinExistence type="predicted"/>
<dbReference type="Proteomes" id="UP000619457">
    <property type="component" value="Unassembled WGS sequence"/>
</dbReference>
<organism evidence="1 2">
    <name type="scientific">Echinicola pacifica</name>
    <dbReference type="NCBI Taxonomy" id="346377"/>
    <lineage>
        <taxon>Bacteria</taxon>
        <taxon>Pseudomonadati</taxon>
        <taxon>Bacteroidota</taxon>
        <taxon>Cytophagia</taxon>
        <taxon>Cytophagales</taxon>
        <taxon>Cyclobacteriaceae</taxon>
        <taxon>Echinicola</taxon>
    </lineage>
</organism>
<accession>A0A918UVA3</accession>
<dbReference type="EMBL" id="BMWX01000007">
    <property type="protein sequence ID" value="GGZ38087.1"/>
    <property type="molecule type" value="Genomic_DNA"/>
</dbReference>
<comment type="caution">
    <text evidence="1">The sequence shown here is derived from an EMBL/GenBank/DDBJ whole genome shotgun (WGS) entry which is preliminary data.</text>
</comment>
<sequence>MLFIRSVILVIISFWGSAPGQWTDAAGPDIKTIAVTVDHPALEDGPEEMSLRQVFEGGASSYFFLEVESVLCADHICKVVPVRLFWDNYGRYKRYELEPGVELEKGEGLPFEKEDYEQLDRILANEESALRELSYADITQTKVHGEVDAMSGATALILSDQESIEGATWTCFTLWHWVHGEMKNKIREAYALTLEQRQLREMLDSKEEEMKLFAYESLAYREDLEEDTEWALLAQAPRLTLEEARIICTAQAKWPLDFRVQLSQSLLTNPAEAVRLISLETIDKNEQEEEFKPLLFDHLETISSLPEADKVLNILGRYGPLMSTEVDAMQEILKEKDLLITRRLFYFLQNQKLSASQQSVMDDFYRQNSHYL</sequence>